<name>A0ACA9PXY3_9GLOM</name>
<comment type="caution">
    <text evidence="1">The sequence shown here is derived from an EMBL/GenBank/DDBJ whole genome shotgun (WGS) entry which is preliminary data.</text>
</comment>
<evidence type="ECO:0000313" key="2">
    <source>
        <dbReference type="Proteomes" id="UP000789366"/>
    </source>
</evidence>
<feature type="non-terminal residue" evidence="1">
    <location>
        <position position="44"/>
    </location>
</feature>
<sequence length="44" mass="5253">INLYNKLFDQENTLNLKIISDYKFEELSLVLINNEFDVDNESDE</sequence>
<dbReference type="Proteomes" id="UP000789366">
    <property type="component" value="Unassembled WGS sequence"/>
</dbReference>
<reference evidence="1" key="1">
    <citation type="submission" date="2021-06" db="EMBL/GenBank/DDBJ databases">
        <authorList>
            <person name="Kallberg Y."/>
            <person name="Tangrot J."/>
            <person name="Rosling A."/>
        </authorList>
    </citation>
    <scope>NUCLEOTIDE SEQUENCE</scope>
    <source>
        <strain evidence="1">28 12/20/2015</strain>
    </source>
</reference>
<proteinExistence type="predicted"/>
<dbReference type="EMBL" id="CAJVPW010031862">
    <property type="protein sequence ID" value="CAG8727480.1"/>
    <property type="molecule type" value="Genomic_DNA"/>
</dbReference>
<keyword evidence="2" id="KW-1185">Reference proteome</keyword>
<accession>A0ACA9PXY3</accession>
<organism evidence="1 2">
    <name type="scientific">Cetraspora pellucida</name>
    <dbReference type="NCBI Taxonomy" id="1433469"/>
    <lineage>
        <taxon>Eukaryota</taxon>
        <taxon>Fungi</taxon>
        <taxon>Fungi incertae sedis</taxon>
        <taxon>Mucoromycota</taxon>
        <taxon>Glomeromycotina</taxon>
        <taxon>Glomeromycetes</taxon>
        <taxon>Diversisporales</taxon>
        <taxon>Gigasporaceae</taxon>
        <taxon>Cetraspora</taxon>
    </lineage>
</organism>
<feature type="non-terminal residue" evidence="1">
    <location>
        <position position="1"/>
    </location>
</feature>
<evidence type="ECO:0000313" key="1">
    <source>
        <dbReference type="EMBL" id="CAG8727480.1"/>
    </source>
</evidence>
<protein>
    <submittedName>
        <fullName evidence="1">11247_t:CDS:1</fullName>
    </submittedName>
</protein>
<gene>
    <name evidence="1" type="ORF">SPELUC_LOCUS12860</name>
</gene>